<evidence type="ECO:0000256" key="3">
    <source>
        <dbReference type="ARBA" id="ARBA00022776"/>
    </source>
</evidence>
<dbReference type="InterPro" id="IPR011989">
    <property type="entry name" value="ARM-like"/>
</dbReference>
<evidence type="ECO:0000313" key="8">
    <source>
        <dbReference type="Proteomes" id="UP001217089"/>
    </source>
</evidence>
<keyword evidence="2" id="KW-0132">Cell division</keyword>
<evidence type="ECO:0000256" key="2">
    <source>
        <dbReference type="ARBA" id="ARBA00022618"/>
    </source>
</evidence>
<sequence>MIQDGSLVVGSSASVEQRLSFILQSLLQACHDIAYTKCFNLIDRRQYGRVFLSCFVNFAPSKTSAPSLASLRAITGAFPPRKYFFSGNVSAIFVLMSAFPCCCVNATLDFDDMITTCDTQDFVPFGRQYVDRRHPGKFQLQVQNHVQADHGLPLYKSFRDISIQDNNSKKEQWQFKRDIEQCDHVFDEELYITGNTVVWSRGGQDGTRSIIKTYTVDTPVIQSLWCNFILPDGNSPTEDPYVTGNPGENQRGICVVESGTVNVFLEKGGEYNVALPFQVANTWVIKNGLLFERTISPTEVTAPKRNAPNQTTVFSMLHPLDEVAPVITKTSASGGCPKVSYLTDNTQHIVFTSVEPSIVFTYDTMVGVHSAWRVRVARSEESNSVCGMFDNTSFFQHGGPSTPNTGLNQSSNVSSHSRFINISGPSPAVSPMRNYTGRISSPGIISRNLNQSPNLPGMAAIRSVSPAVTVQNIYRLQSPSPHVMRSPGNYFRTPPVGSQNVSLINENGSLGKAVKAFLMKDLCGQRYLCYNISYRQQIRCVKFEESNDLSQLIFGAVSIIPAKDAIPIQDLDLLINRLHVPTLPLGSASLSMLQTMTHISPVQTELEDSTNFDDFPTPSSYINGLRDNIGTKFSIFETDASMSPVVEAKRSKPSDQGSEDDWEHMLNSDHHRYFKESVEPALGIPTCRAVPDTIGIALPFREAIFHCRCNPPSDWPEQAYVLIGRQDLSHLMSLDKQKLSIPPAFYSKQPHVQYKLNKDDDDGMEHLDEELLRLRFSEDLRVQEVRRLLQSSRPARIAVVQRPEVSDHDFIEEQERLLYSICIRTMALPVGRGMFTLFTYHPLPTEVLPIPKLCLTGRAPPRNATVDLTHIDTPPNMSAWPQFHNGVAAGLRIANSSQVDSTWIIYNKPKSNELTNEYAGVLMALGLNGHLINLHTLNVHDYLSKGHEMTTIGLLLGLSAANEQKPDKKNELMFCTINIHRYKNFLTQELFNSILWIYYDHNTDELKCFENIISLGL</sequence>
<dbReference type="PANTHER" id="PTHR12827">
    <property type="entry name" value="MEIOTIC CHECKPOINT REGULATOR TSG24 FAMILY MEMBER"/>
    <property type="match status" value="1"/>
</dbReference>
<dbReference type="InterPro" id="IPR046794">
    <property type="entry name" value="Apc1_MidN"/>
</dbReference>
<dbReference type="Pfam" id="PF12859">
    <property type="entry name" value="ANAPC1"/>
    <property type="match status" value="1"/>
</dbReference>
<dbReference type="Pfam" id="PF20518">
    <property type="entry name" value="Apc1_MidN"/>
    <property type="match status" value="2"/>
</dbReference>
<feature type="domain" description="Anaphase-promoting complex subunit 1 N-terminal" evidence="5">
    <location>
        <begin position="172"/>
        <end position="299"/>
    </location>
</feature>
<feature type="domain" description="Anaphase-promoting complex subunit 1 middle" evidence="6">
    <location>
        <begin position="636"/>
        <end position="674"/>
    </location>
</feature>
<dbReference type="InterPro" id="IPR024990">
    <property type="entry name" value="Apc1"/>
</dbReference>
<keyword evidence="3" id="KW-0498">Mitosis</keyword>
<keyword evidence="4" id="KW-0131">Cell cycle</keyword>
<evidence type="ECO:0008006" key="9">
    <source>
        <dbReference type="Google" id="ProtNLM"/>
    </source>
</evidence>
<organism evidence="7 8">
    <name type="scientific">Tegillarca granosa</name>
    <name type="common">Malaysian cockle</name>
    <name type="synonym">Anadara granosa</name>
    <dbReference type="NCBI Taxonomy" id="220873"/>
    <lineage>
        <taxon>Eukaryota</taxon>
        <taxon>Metazoa</taxon>
        <taxon>Spiralia</taxon>
        <taxon>Lophotrochozoa</taxon>
        <taxon>Mollusca</taxon>
        <taxon>Bivalvia</taxon>
        <taxon>Autobranchia</taxon>
        <taxon>Pteriomorphia</taxon>
        <taxon>Arcoida</taxon>
        <taxon>Arcoidea</taxon>
        <taxon>Arcidae</taxon>
        <taxon>Tegillarca</taxon>
    </lineage>
</organism>
<dbReference type="EMBL" id="JARBDR010000657">
    <property type="protein sequence ID" value="KAJ8309329.1"/>
    <property type="molecule type" value="Genomic_DNA"/>
</dbReference>
<comment type="similarity">
    <text evidence="1">Belongs to the APC1 family.</text>
</comment>
<gene>
    <name evidence="7" type="ORF">KUTeg_014203</name>
</gene>
<reference evidence="7 8" key="1">
    <citation type="submission" date="2022-12" db="EMBL/GenBank/DDBJ databases">
        <title>Chromosome-level genome of Tegillarca granosa.</title>
        <authorList>
            <person name="Kim J."/>
        </authorList>
    </citation>
    <scope>NUCLEOTIDE SEQUENCE [LARGE SCALE GENOMIC DNA]</scope>
    <source>
        <strain evidence="7">Teg-2019</strain>
        <tissue evidence="7">Adductor muscle</tissue>
    </source>
</reference>
<name>A0ABQ9EWA6_TEGGR</name>
<evidence type="ECO:0000256" key="1">
    <source>
        <dbReference type="ARBA" id="ARBA00010547"/>
    </source>
</evidence>
<evidence type="ECO:0000259" key="6">
    <source>
        <dbReference type="Pfam" id="PF20518"/>
    </source>
</evidence>
<protein>
    <recommendedName>
        <fullName evidence="9">Anaphase-promoting complex subunit 1</fullName>
    </recommendedName>
</protein>
<dbReference type="PANTHER" id="PTHR12827:SF3">
    <property type="entry name" value="ANAPHASE-PROMOTING COMPLEX SUBUNIT 1"/>
    <property type="match status" value="1"/>
</dbReference>
<evidence type="ECO:0000256" key="4">
    <source>
        <dbReference type="ARBA" id="ARBA00023306"/>
    </source>
</evidence>
<feature type="domain" description="Anaphase-promoting complex subunit 1 middle" evidence="6">
    <location>
        <begin position="694"/>
        <end position="729"/>
    </location>
</feature>
<dbReference type="InterPro" id="IPR049255">
    <property type="entry name" value="Apc1_N"/>
</dbReference>
<comment type="caution">
    <text evidence="7">The sequence shown here is derived from an EMBL/GenBank/DDBJ whole genome shotgun (WGS) entry which is preliminary data.</text>
</comment>
<accession>A0ABQ9EWA6</accession>
<proteinExistence type="inferred from homology"/>
<evidence type="ECO:0000313" key="7">
    <source>
        <dbReference type="EMBL" id="KAJ8309329.1"/>
    </source>
</evidence>
<keyword evidence="8" id="KW-1185">Reference proteome</keyword>
<dbReference type="Proteomes" id="UP001217089">
    <property type="component" value="Unassembled WGS sequence"/>
</dbReference>
<dbReference type="Gene3D" id="1.25.10.10">
    <property type="entry name" value="Leucine-rich Repeat Variant"/>
    <property type="match status" value="1"/>
</dbReference>
<evidence type="ECO:0000259" key="5">
    <source>
        <dbReference type="Pfam" id="PF12859"/>
    </source>
</evidence>